<dbReference type="GO" id="GO:0006606">
    <property type="term" value="P:protein import into nucleus"/>
    <property type="evidence" value="ECO:0007669"/>
    <property type="project" value="InterPro"/>
</dbReference>
<dbReference type="Proteomes" id="UP000015354">
    <property type="component" value="Unassembled WGS sequence"/>
</dbReference>
<dbReference type="InterPro" id="IPR011989">
    <property type="entry name" value="ARM-like"/>
</dbReference>
<keyword evidence="2" id="KW-0813">Transport</keyword>
<protein>
    <submittedName>
        <fullName evidence="6">Transportin 1</fullName>
    </submittedName>
</protein>
<dbReference type="EMBL" id="ATMH01008141">
    <property type="protein sequence ID" value="EPY22757.1"/>
    <property type="molecule type" value="Genomic_DNA"/>
</dbReference>
<reference evidence="6 7" key="1">
    <citation type="journal article" date="2013" name="PLoS ONE">
        <title>Predicting the Proteins of Angomonas deanei, Strigomonas culicis and Their Respective Endosymbionts Reveals New Aspects of the Trypanosomatidae Family.</title>
        <authorList>
            <person name="Motta M.C."/>
            <person name="Martins A.C."/>
            <person name="de Souza S.S."/>
            <person name="Catta-Preta C.M."/>
            <person name="Silva R."/>
            <person name="Klein C.C."/>
            <person name="de Almeida L.G."/>
            <person name="de Lima Cunha O."/>
            <person name="Ciapina L.P."/>
            <person name="Brocchi M."/>
            <person name="Colabardini A.C."/>
            <person name="de Araujo Lima B."/>
            <person name="Machado C.R."/>
            <person name="de Almeida Soares C.M."/>
            <person name="Probst C.M."/>
            <person name="de Menezes C.B."/>
            <person name="Thompson C.E."/>
            <person name="Bartholomeu D.C."/>
            <person name="Gradia D.F."/>
            <person name="Pavoni D.P."/>
            <person name="Grisard E.C."/>
            <person name="Fantinatti-Garboggini F."/>
            <person name="Marchini F.K."/>
            <person name="Rodrigues-Luiz G.F."/>
            <person name="Wagner G."/>
            <person name="Goldman G.H."/>
            <person name="Fietto J.L."/>
            <person name="Elias M.C."/>
            <person name="Goldman M.H."/>
            <person name="Sagot M.F."/>
            <person name="Pereira M."/>
            <person name="Stoco P.H."/>
            <person name="de Mendonca-Neto R.P."/>
            <person name="Teixeira S.M."/>
            <person name="Maciel T.E."/>
            <person name="de Oliveira Mendes T.A."/>
            <person name="Urmenyi T.P."/>
            <person name="de Souza W."/>
            <person name="Schenkman S."/>
            <person name="de Vasconcelos A.T."/>
        </authorList>
    </citation>
    <scope>NUCLEOTIDE SEQUENCE [LARGE SCALE GENOMIC DNA]</scope>
</reference>
<proteinExistence type="predicted"/>
<dbReference type="Pfam" id="PF13513">
    <property type="entry name" value="HEAT_EZ"/>
    <property type="match status" value="1"/>
</dbReference>
<name>S9TWA6_9TRYP</name>
<sequence>MSDLSSQILAALQAAASPSQDVRRQGEATLQQLQAQPSQYFAACVHLFVTSSADLHGRMMVGFQIKNNLTRNPACAQNPNVQQVVCVQAIMDAEVQIRKIASSIISLAARENVWAVEQLVPSLSAQLQTHASSAPAVHGIMRALSEIVDDCIQLLDMRHITDQIVGVAFSYLTTDLGQSKEALEVRLRALHIMRDVLEQAGIDNEGYSYRFMRTGVLQVIDACFANLQAPLSTEIASAGVECLVLSLTFYDLIDDQLFGRMLALMVQVTNSSQDMSGSEEQLRIAATGFWSAVLYFPHFQELAEETMKQVIPTLVRAMMFSDMEIGMLQANASDWNVPDKEEDIRPRHYQAKEQTVNDDDDGDGLDEEVEDYNLRRISASTLDSISAAYGDRILPPVLTAIDAMMQTNRPWRELEAAVLAVGAISEGCFDSLRPYLPSVVGRLLQLLEDPETHFLVVAISLWTVSQLGNYVVEDAALLERFIVHSALAKMQNPSKFVQDYATTALLTMVKICVDAYTPITPFIHPIAVTIGQCLQGYQLKNRVLLLETLKTVCESAGEDFRQNEAATQAFLGPLGQLWMETSNDSMLLFSLFDCMSGVAAALGTAMEPMAENIFSRGFGMLQHHLQLRRAAEQANQDPPEVEFLITSADLLSGLFCALGGRVEALIQSAGPTFMQVVLALLTDELSDIRSSGFSLTGDVAGAVPAYLQAVLPAFCDAALLNLNELSEANSGVISNLAWTLCNLIENAVSGPQLHLLNTIAQGPQLFQRLALLLGTSTITADMRNMAENITLYIGLALNEAPDLPQRTQCPLATFSKRFLEYARDMKYVPQKDTAVAGFLLALQQPQLQLQLVGENLILFFDLACSLAQGSPDVQRVLKELLLQVKRTAPQQWQTRLASYSEQHRIQLFQVYGLN</sequence>
<evidence type="ECO:0000313" key="7">
    <source>
        <dbReference type="Proteomes" id="UP000015354"/>
    </source>
</evidence>
<evidence type="ECO:0000256" key="2">
    <source>
        <dbReference type="ARBA" id="ARBA00022448"/>
    </source>
</evidence>
<keyword evidence="5" id="KW-0653">Protein transport</keyword>
<keyword evidence="7" id="KW-1185">Reference proteome</keyword>
<keyword evidence="4" id="KW-0677">Repeat</keyword>
<dbReference type="SUPFAM" id="SSF48371">
    <property type="entry name" value="ARM repeat"/>
    <property type="match status" value="1"/>
</dbReference>
<gene>
    <name evidence="6" type="ORF">STCU_08141</name>
</gene>
<organism evidence="6 7">
    <name type="scientific">Strigomonas culicis</name>
    <dbReference type="NCBI Taxonomy" id="28005"/>
    <lineage>
        <taxon>Eukaryota</taxon>
        <taxon>Discoba</taxon>
        <taxon>Euglenozoa</taxon>
        <taxon>Kinetoplastea</taxon>
        <taxon>Metakinetoplastina</taxon>
        <taxon>Trypanosomatida</taxon>
        <taxon>Trypanosomatidae</taxon>
        <taxon>Strigomonadinae</taxon>
        <taxon>Strigomonas</taxon>
    </lineage>
</organism>
<dbReference type="PANTHER" id="PTHR10527">
    <property type="entry name" value="IMPORTIN BETA"/>
    <property type="match status" value="1"/>
</dbReference>
<dbReference type="OrthoDB" id="951172at2759"/>
<dbReference type="InterPro" id="IPR016024">
    <property type="entry name" value="ARM-type_fold"/>
</dbReference>
<dbReference type="Gene3D" id="1.25.10.10">
    <property type="entry name" value="Leucine-rich Repeat Variant"/>
    <property type="match status" value="1"/>
</dbReference>
<comment type="subcellular location">
    <subcellularLocation>
        <location evidence="1">Cytoplasm</location>
    </subcellularLocation>
</comment>
<dbReference type="InterPro" id="IPR040122">
    <property type="entry name" value="Importin_beta"/>
</dbReference>
<keyword evidence="3" id="KW-0963">Cytoplasm</keyword>
<evidence type="ECO:0000256" key="4">
    <source>
        <dbReference type="ARBA" id="ARBA00022737"/>
    </source>
</evidence>
<evidence type="ECO:0000256" key="1">
    <source>
        <dbReference type="ARBA" id="ARBA00004496"/>
    </source>
</evidence>
<evidence type="ECO:0000256" key="5">
    <source>
        <dbReference type="ARBA" id="ARBA00022927"/>
    </source>
</evidence>
<evidence type="ECO:0000313" key="6">
    <source>
        <dbReference type="EMBL" id="EPY22757.1"/>
    </source>
</evidence>
<accession>S9TWA6</accession>
<dbReference type="AlphaFoldDB" id="S9TWA6"/>
<comment type="caution">
    <text evidence="6">The sequence shown here is derived from an EMBL/GenBank/DDBJ whole genome shotgun (WGS) entry which is preliminary data.</text>
</comment>
<evidence type="ECO:0000256" key="3">
    <source>
        <dbReference type="ARBA" id="ARBA00022490"/>
    </source>
</evidence>
<dbReference type="GO" id="GO:0005737">
    <property type="term" value="C:cytoplasm"/>
    <property type="evidence" value="ECO:0007669"/>
    <property type="project" value="UniProtKB-SubCell"/>
</dbReference>